<keyword evidence="5" id="KW-1185">Reference proteome</keyword>
<dbReference type="PROSITE" id="PS51257">
    <property type="entry name" value="PROKAR_LIPOPROTEIN"/>
    <property type="match status" value="1"/>
</dbReference>
<dbReference type="Gene3D" id="2.30.180.10">
    <property type="entry name" value="FAS1 domain"/>
    <property type="match status" value="1"/>
</dbReference>
<organism evidence="4 5">
    <name type="scientific">Pyrus ussuriensis x Pyrus communis</name>
    <dbReference type="NCBI Taxonomy" id="2448454"/>
    <lineage>
        <taxon>Eukaryota</taxon>
        <taxon>Viridiplantae</taxon>
        <taxon>Streptophyta</taxon>
        <taxon>Embryophyta</taxon>
        <taxon>Tracheophyta</taxon>
        <taxon>Spermatophyta</taxon>
        <taxon>Magnoliopsida</taxon>
        <taxon>eudicotyledons</taxon>
        <taxon>Gunneridae</taxon>
        <taxon>Pentapetalae</taxon>
        <taxon>rosids</taxon>
        <taxon>fabids</taxon>
        <taxon>Rosales</taxon>
        <taxon>Rosaceae</taxon>
        <taxon>Amygdaloideae</taxon>
        <taxon>Maleae</taxon>
        <taxon>Pyrus</taxon>
    </lineage>
</organism>
<evidence type="ECO:0000313" key="5">
    <source>
        <dbReference type="Proteomes" id="UP000327157"/>
    </source>
</evidence>
<evidence type="ECO:0000256" key="2">
    <source>
        <dbReference type="SAM" id="Phobius"/>
    </source>
</evidence>
<keyword evidence="2" id="KW-0472">Membrane</keyword>
<feature type="transmembrane region" description="Helical" evidence="2">
    <location>
        <begin position="12"/>
        <end position="31"/>
    </location>
</feature>
<evidence type="ECO:0000259" key="3">
    <source>
        <dbReference type="PROSITE" id="PS50213"/>
    </source>
</evidence>
<reference evidence="4 5" key="3">
    <citation type="submission" date="2019-11" db="EMBL/GenBank/DDBJ databases">
        <title>A de novo genome assembly of a pear dwarfing rootstock.</title>
        <authorList>
            <person name="Wang F."/>
            <person name="Wang J."/>
            <person name="Li S."/>
            <person name="Zhang Y."/>
            <person name="Fang M."/>
            <person name="Ma L."/>
            <person name="Zhao Y."/>
            <person name="Jiang S."/>
        </authorList>
    </citation>
    <scope>NUCLEOTIDE SEQUENCE [LARGE SCALE GENOMIC DNA]</scope>
    <source>
        <strain evidence="4">S2</strain>
        <tissue evidence="4">Leaf</tissue>
    </source>
</reference>
<dbReference type="Proteomes" id="UP000327157">
    <property type="component" value="Chromosome 7"/>
</dbReference>
<dbReference type="SUPFAM" id="SSF82153">
    <property type="entry name" value="FAS1 domain"/>
    <property type="match status" value="1"/>
</dbReference>
<proteinExistence type="inferred from homology"/>
<evidence type="ECO:0000256" key="1">
    <source>
        <dbReference type="ARBA" id="ARBA00007843"/>
    </source>
</evidence>
<dbReference type="PANTHER" id="PTHR37232">
    <property type="entry name" value="FASCICLIN DOMAIN PROTEIN"/>
    <property type="match status" value="1"/>
</dbReference>
<dbReference type="PANTHER" id="PTHR37232:SF2">
    <property type="entry name" value="FAS1 DOMAIN-CONTAINING PROTEIN"/>
    <property type="match status" value="1"/>
</dbReference>
<keyword evidence="2" id="KW-1133">Transmembrane helix</keyword>
<dbReference type="AlphaFoldDB" id="A0A5N5F0G0"/>
<accession>A0A5N5F0G0</accession>
<dbReference type="OrthoDB" id="286301at2759"/>
<gene>
    <name evidence="4" type="ORF">D8674_031683</name>
</gene>
<evidence type="ECO:0000313" key="4">
    <source>
        <dbReference type="EMBL" id="KAB2596233.1"/>
    </source>
</evidence>
<dbReference type="Pfam" id="PF02469">
    <property type="entry name" value="Fasciclin"/>
    <property type="match status" value="1"/>
</dbReference>
<keyword evidence="2" id="KW-0812">Transmembrane</keyword>
<protein>
    <recommendedName>
        <fullName evidence="3">FAS1 domain-containing protein</fullName>
    </recommendedName>
</protein>
<feature type="domain" description="FAS1" evidence="3">
    <location>
        <begin position="45"/>
        <end position="179"/>
    </location>
</feature>
<dbReference type="InterPro" id="IPR036378">
    <property type="entry name" value="FAS1_dom_sf"/>
</dbReference>
<dbReference type="PROSITE" id="PS50213">
    <property type="entry name" value="FAS1"/>
    <property type="match status" value="1"/>
</dbReference>
<reference evidence="4 5" key="1">
    <citation type="submission" date="2019-09" db="EMBL/GenBank/DDBJ databases">
        <authorList>
            <person name="Ou C."/>
        </authorList>
    </citation>
    <scope>NUCLEOTIDE SEQUENCE [LARGE SCALE GENOMIC DNA]</scope>
    <source>
        <strain evidence="4">S2</strain>
        <tissue evidence="4">Leaf</tissue>
    </source>
</reference>
<comment type="similarity">
    <text evidence="1">Belongs to the fasciclin-like AGP family.</text>
</comment>
<sequence>MSRTRILRNPIVFVFGFVSISCFVILTISILRLPDIPLGPYVATKASRKASQNDKLPIGKFGELTLEMLPEDLPFTVFLPSERAFARDLRLRWKDSLSPEKMNDTYAIISRVLGFSTVPRSIASDNVPIGKELSYDSISGFTLWLSKEEDGAVVVNGVRSERVDVRRKASVVHVMDGVVMDAEFQQAFQTEEEEDWVKE</sequence>
<dbReference type="EMBL" id="SMOL01000781">
    <property type="protein sequence ID" value="KAB2596233.1"/>
    <property type="molecule type" value="Genomic_DNA"/>
</dbReference>
<dbReference type="InterPro" id="IPR000782">
    <property type="entry name" value="FAS1_domain"/>
</dbReference>
<reference evidence="5" key="2">
    <citation type="submission" date="2019-10" db="EMBL/GenBank/DDBJ databases">
        <title>A de novo genome assembly of a pear dwarfing rootstock.</title>
        <authorList>
            <person name="Wang F."/>
            <person name="Wang J."/>
            <person name="Li S."/>
            <person name="Zhang Y."/>
            <person name="Fang M."/>
            <person name="Ma L."/>
            <person name="Zhao Y."/>
            <person name="Jiang S."/>
        </authorList>
    </citation>
    <scope>NUCLEOTIDE SEQUENCE [LARGE SCALE GENOMIC DNA]</scope>
</reference>
<comment type="caution">
    <text evidence="4">The sequence shown here is derived from an EMBL/GenBank/DDBJ whole genome shotgun (WGS) entry which is preliminary data.</text>
</comment>
<name>A0A5N5F0G0_9ROSA</name>